<evidence type="ECO:0000256" key="5">
    <source>
        <dbReference type="RuleBase" id="RU004005"/>
    </source>
</evidence>
<dbReference type="InterPro" id="IPR057265">
    <property type="entry name" value="Ribosomal_uL22_arc-type"/>
</dbReference>
<dbReference type="FunFam" id="3.90.470.10:FF:000005">
    <property type="entry name" value="60S ribosomal protein L17"/>
    <property type="match status" value="1"/>
</dbReference>
<dbReference type="InterPro" id="IPR018260">
    <property type="entry name" value="Ribosomal_uL22_CS"/>
</dbReference>
<dbReference type="NCBIfam" id="NF003260">
    <property type="entry name" value="PRK04223.1"/>
    <property type="match status" value="1"/>
</dbReference>
<reference evidence="8 9" key="1">
    <citation type="submission" date="2023-10" db="EMBL/GenBank/DDBJ databases">
        <title>Chromosome-scale genome assembly provides insights into flower coloration mechanisms of Canna indica.</title>
        <authorList>
            <person name="Li C."/>
        </authorList>
    </citation>
    <scope>NUCLEOTIDE SEQUENCE [LARGE SCALE GENOMIC DNA]</scope>
    <source>
        <tissue evidence="8">Flower</tissue>
    </source>
</reference>
<keyword evidence="2 5" id="KW-0689">Ribosomal protein</keyword>
<feature type="region of interest" description="Disordered" evidence="6">
    <location>
        <begin position="597"/>
        <end position="620"/>
    </location>
</feature>
<dbReference type="Pfam" id="PF00237">
    <property type="entry name" value="Ribosomal_L22"/>
    <property type="match status" value="1"/>
</dbReference>
<proteinExistence type="inferred from homology"/>
<evidence type="ECO:0000256" key="3">
    <source>
        <dbReference type="ARBA" id="ARBA00023274"/>
    </source>
</evidence>
<dbReference type="GO" id="GO:0003735">
    <property type="term" value="F:structural constituent of ribosome"/>
    <property type="evidence" value="ECO:0007669"/>
    <property type="project" value="InterPro"/>
</dbReference>
<dbReference type="SMART" id="SM00116">
    <property type="entry name" value="CBS"/>
    <property type="match status" value="4"/>
</dbReference>
<evidence type="ECO:0000259" key="7">
    <source>
        <dbReference type="PROSITE" id="PS51371"/>
    </source>
</evidence>
<evidence type="ECO:0000256" key="4">
    <source>
        <dbReference type="PROSITE-ProRule" id="PRU00703"/>
    </source>
</evidence>
<feature type="compositionally biased region" description="Basic and acidic residues" evidence="6">
    <location>
        <begin position="597"/>
        <end position="606"/>
    </location>
</feature>
<feature type="domain" description="CBS" evidence="7">
    <location>
        <begin position="371"/>
        <end position="429"/>
    </location>
</feature>
<dbReference type="InterPro" id="IPR000644">
    <property type="entry name" value="CBS_dom"/>
</dbReference>
<dbReference type="PROSITE" id="PS00464">
    <property type="entry name" value="RIBOSOMAL_L22"/>
    <property type="match status" value="1"/>
</dbReference>
<dbReference type="InterPro" id="IPR001063">
    <property type="entry name" value="Ribosomal_uL22"/>
</dbReference>
<evidence type="ECO:0000256" key="2">
    <source>
        <dbReference type="ARBA" id="ARBA00022980"/>
    </source>
</evidence>
<keyword evidence="9" id="KW-1185">Reference proteome</keyword>
<dbReference type="Pfam" id="PF00571">
    <property type="entry name" value="CBS"/>
    <property type="match status" value="2"/>
</dbReference>
<keyword evidence="4" id="KW-0129">CBS domain</keyword>
<comment type="similarity">
    <text evidence="1 5">Belongs to the universal ribosomal protein uL22 family.</text>
</comment>
<dbReference type="CDD" id="cd02205">
    <property type="entry name" value="CBS_pair_SF"/>
    <property type="match status" value="2"/>
</dbReference>
<evidence type="ECO:0000313" key="8">
    <source>
        <dbReference type="EMBL" id="WOK94489.1"/>
    </source>
</evidence>
<organism evidence="8 9">
    <name type="scientific">Canna indica</name>
    <name type="common">Indian-shot</name>
    <dbReference type="NCBI Taxonomy" id="4628"/>
    <lineage>
        <taxon>Eukaryota</taxon>
        <taxon>Viridiplantae</taxon>
        <taxon>Streptophyta</taxon>
        <taxon>Embryophyta</taxon>
        <taxon>Tracheophyta</taxon>
        <taxon>Spermatophyta</taxon>
        <taxon>Magnoliopsida</taxon>
        <taxon>Liliopsida</taxon>
        <taxon>Zingiberales</taxon>
        <taxon>Cannaceae</taxon>
        <taxon>Canna</taxon>
    </lineage>
</organism>
<dbReference type="EMBL" id="CP136890">
    <property type="protein sequence ID" value="WOK94489.1"/>
    <property type="molecule type" value="Genomic_DNA"/>
</dbReference>
<dbReference type="PROSITE" id="PS51371">
    <property type="entry name" value="CBS"/>
    <property type="match status" value="2"/>
</dbReference>
<dbReference type="Proteomes" id="UP001327560">
    <property type="component" value="Chromosome 1"/>
</dbReference>
<dbReference type="InterPro" id="IPR046342">
    <property type="entry name" value="CBS_dom_sf"/>
</dbReference>
<accession>A0AAQ3JQM9</accession>
<dbReference type="SUPFAM" id="SSF54631">
    <property type="entry name" value="CBS-domain pair"/>
    <property type="match status" value="2"/>
</dbReference>
<dbReference type="PANTHER" id="PTHR11593">
    <property type="entry name" value="60S RIBOSOMAL PROTEIN L17"/>
    <property type="match status" value="1"/>
</dbReference>
<protein>
    <submittedName>
        <fullName evidence="8">SNF1-related protein kinase regulatory subunit gamma-1-like</fullName>
    </submittedName>
</protein>
<evidence type="ECO:0000256" key="6">
    <source>
        <dbReference type="SAM" id="MobiDB-lite"/>
    </source>
</evidence>
<evidence type="ECO:0000313" key="9">
    <source>
        <dbReference type="Proteomes" id="UP001327560"/>
    </source>
</evidence>
<dbReference type="HAMAP" id="MF_01331_A">
    <property type="entry name" value="Ribosomal_uL22_A"/>
    <property type="match status" value="1"/>
</dbReference>
<dbReference type="GO" id="GO:0022625">
    <property type="term" value="C:cytosolic large ribosomal subunit"/>
    <property type="evidence" value="ECO:0007669"/>
    <property type="project" value="TreeGrafter"/>
</dbReference>
<dbReference type="InterPro" id="IPR036394">
    <property type="entry name" value="Ribosomal_uL22_sf"/>
</dbReference>
<dbReference type="InterPro" id="IPR005721">
    <property type="entry name" value="Ribosomal_uL22_euk/arc"/>
</dbReference>
<feature type="region of interest" description="Disordered" evidence="6">
    <location>
        <begin position="1"/>
        <end position="21"/>
    </location>
</feature>
<evidence type="ECO:0000256" key="1">
    <source>
        <dbReference type="ARBA" id="ARBA00009451"/>
    </source>
</evidence>
<dbReference type="GO" id="GO:0002181">
    <property type="term" value="P:cytoplasmic translation"/>
    <property type="evidence" value="ECO:0007669"/>
    <property type="project" value="TreeGrafter"/>
</dbReference>
<name>A0AAQ3JQM9_9LILI</name>
<dbReference type="CDD" id="cd00336">
    <property type="entry name" value="Ribosomal_L22"/>
    <property type="match status" value="1"/>
</dbReference>
<keyword evidence="3 5" id="KW-0687">Ribonucleoprotein</keyword>
<dbReference type="Gene3D" id="3.10.580.10">
    <property type="entry name" value="CBS-domain"/>
    <property type="match status" value="2"/>
</dbReference>
<dbReference type="NCBIfam" id="TIGR01038">
    <property type="entry name" value="uL22_arch_euk"/>
    <property type="match status" value="1"/>
</dbReference>
<gene>
    <name evidence="8" type="ORF">Cni_G03191</name>
</gene>
<feature type="domain" description="CBS" evidence="7">
    <location>
        <begin position="288"/>
        <end position="348"/>
    </location>
</feature>
<dbReference type="Gene3D" id="3.90.470.10">
    <property type="entry name" value="Ribosomal protein L22/L17"/>
    <property type="match status" value="1"/>
</dbReference>
<feature type="compositionally biased region" description="Low complexity" evidence="6">
    <location>
        <begin position="1"/>
        <end position="13"/>
    </location>
</feature>
<dbReference type="PANTHER" id="PTHR11593:SF10">
    <property type="entry name" value="60S RIBOSOMAL PROTEIN L17"/>
    <property type="match status" value="1"/>
</dbReference>
<dbReference type="AlphaFoldDB" id="A0AAQ3JQM9"/>
<sequence length="620" mass="69101">MDSPASTRSSKSSPEAELGHRVEDLWDIQEPQLTPTEKLNSCFEMVLVAAFPAAPSSEVVEIPSDASLANAVKILSEHKLMSAPVRNVEAPEDASWMDRYIGIVEFAGIAVWLLHKIENGANVKKDITYITTNGDPDKLAAKIGTVVTLERAPSGLDRTALAALEANGGIKDKSIPTRVSEATTAVGTNFLDLLTPDLYKNTKVSDISGSFRWAPFLALQKSDSFLTMLLLLSKYKMKSLPVVDLGEEKIDNVITQSSIIHMLAECVGLHWFEDWGTKKLFELGLPIMKPKRIIKVREDEAVINAFRLMRRKGVGGVPVVDESGRKAVGTISIKDVQYLFTIPSICDNFRSITAKDFITKVRDSLEGTSPMMNSIATCMRDDTIKDIILRLDMEKIQRIYVVDKDENLEGVVTLRDIISRLVHEPHGYFGDFFDGVVPLPQNSRVKYSREPTNPTKSSKAMGQELRVHFKNTRETAHAIRKLPLAKAKRYLEDVIAHKQAIPFRRYCGGVGRTAQAKGRQPNGQGRWPAKSARFILDLLKNAESNAEVKGLDVDTLYISHIQVNQAQKQRRRTYRAHGRINPYMSSPCHIELILSEKEEPVKKEPDTQIAPSKAKKSQSS</sequence>
<dbReference type="SUPFAM" id="SSF54843">
    <property type="entry name" value="Ribosomal protein L22"/>
    <property type="match status" value="1"/>
</dbReference>